<evidence type="ECO:0000259" key="10">
    <source>
        <dbReference type="SMART" id="SM00645"/>
    </source>
</evidence>
<dbReference type="InterPro" id="IPR039417">
    <property type="entry name" value="Peptidase_C1A_papain-like"/>
</dbReference>
<evidence type="ECO:0000256" key="1">
    <source>
        <dbReference type="ARBA" id="ARBA00004473"/>
    </source>
</evidence>
<dbReference type="InterPro" id="IPR000668">
    <property type="entry name" value="Peptidase_C1A_C"/>
</dbReference>
<accession>A0A556VX59</accession>
<dbReference type="SUPFAM" id="SSF54001">
    <property type="entry name" value="Cysteine proteinases"/>
    <property type="match status" value="1"/>
</dbReference>
<evidence type="ECO:0000256" key="6">
    <source>
        <dbReference type="ARBA" id="ARBA00023136"/>
    </source>
</evidence>
<keyword evidence="5" id="KW-1133">Transmembrane helix</keyword>
<evidence type="ECO:0000256" key="4">
    <source>
        <dbReference type="ARBA" id="ARBA00022692"/>
    </source>
</evidence>
<dbReference type="SMART" id="SM00645">
    <property type="entry name" value="Pept_C1"/>
    <property type="match status" value="1"/>
</dbReference>
<evidence type="ECO:0000313" key="12">
    <source>
        <dbReference type="Proteomes" id="UP000319801"/>
    </source>
</evidence>
<dbReference type="InterPro" id="IPR038765">
    <property type="entry name" value="Papain-like_cys_pep_sf"/>
</dbReference>
<dbReference type="Gene3D" id="3.90.70.10">
    <property type="entry name" value="Cysteine proteinases"/>
    <property type="match status" value="1"/>
</dbReference>
<keyword evidence="4" id="KW-0812">Transmembrane</keyword>
<sequence length="344" mass="38912">MMMMMMICVLVLLVSPVCCDRRLDSYWTSWKNQFNKNYSSEGDCNACWAFSAVGALEAHMKKKKGRLVPLSVQNLVDCSFTEGNRGCVGGLLTNAFNYIINQEGISSDSEYPYQQKVGYCHPRQKYGRCSGFRVLQRYNEFELQKVVAHIGPVAVGINATNKTFHQYRAGIYNDTCEGSVNFVFVFVTGADFVRFISFRPVYHNITGDAALCDDAVWWSVALRDAPVLKCLSVDLFLLLMFSVQHSLLAWTPVKRSARAQRLYAHLRHPVCVELLLVLWFVPTLSVDRCVLAVYLTLYLTLAHSLDKEDCVYLSAQFHNKLQIFSTSSGGDTHTNNNNNTDKLD</sequence>
<keyword evidence="9" id="KW-0732">Signal</keyword>
<gene>
    <name evidence="11" type="ORF">Baya_16962</name>
</gene>
<evidence type="ECO:0000313" key="11">
    <source>
        <dbReference type="EMBL" id="TUP51214.1"/>
    </source>
</evidence>
<dbReference type="PANTHER" id="PTHR31040:SF1">
    <property type="entry name" value="NURIM"/>
    <property type="match status" value="1"/>
</dbReference>
<dbReference type="CDD" id="cd02248">
    <property type="entry name" value="Peptidase_C1A"/>
    <property type="match status" value="1"/>
</dbReference>
<evidence type="ECO:0000256" key="2">
    <source>
        <dbReference type="ARBA" id="ARBA00010631"/>
    </source>
</evidence>
<name>A0A556VX59_BAGYA</name>
<dbReference type="PANTHER" id="PTHR31040">
    <property type="entry name" value="NURIM"/>
    <property type="match status" value="1"/>
</dbReference>
<comment type="similarity">
    <text evidence="2">Belongs to the nurim family.</text>
</comment>
<organism evidence="11 12">
    <name type="scientific">Bagarius yarrelli</name>
    <name type="common">Goonch</name>
    <name type="synonym">Bagrus yarrelli</name>
    <dbReference type="NCBI Taxonomy" id="175774"/>
    <lineage>
        <taxon>Eukaryota</taxon>
        <taxon>Metazoa</taxon>
        <taxon>Chordata</taxon>
        <taxon>Craniata</taxon>
        <taxon>Vertebrata</taxon>
        <taxon>Euteleostomi</taxon>
        <taxon>Actinopterygii</taxon>
        <taxon>Neopterygii</taxon>
        <taxon>Teleostei</taxon>
        <taxon>Ostariophysi</taxon>
        <taxon>Siluriformes</taxon>
        <taxon>Sisoridae</taxon>
        <taxon>Sisorinae</taxon>
        <taxon>Bagarius</taxon>
    </lineage>
</organism>
<comment type="caution">
    <text evidence="11">The sequence shown here is derived from an EMBL/GenBank/DDBJ whole genome shotgun (WGS) entry which is preliminary data.</text>
</comment>
<dbReference type="GO" id="GO:0008234">
    <property type="term" value="F:cysteine-type peptidase activity"/>
    <property type="evidence" value="ECO:0007669"/>
    <property type="project" value="InterPro"/>
</dbReference>
<evidence type="ECO:0000256" key="5">
    <source>
        <dbReference type="ARBA" id="ARBA00022989"/>
    </source>
</evidence>
<evidence type="ECO:0000256" key="9">
    <source>
        <dbReference type="SAM" id="SignalP"/>
    </source>
</evidence>
<dbReference type="GO" id="GO:0006508">
    <property type="term" value="P:proteolysis"/>
    <property type="evidence" value="ECO:0007669"/>
    <property type="project" value="InterPro"/>
</dbReference>
<dbReference type="Proteomes" id="UP000319801">
    <property type="component" value="Unassembled WGS sequence"/>
</dbReference>
<dbReference type="Pfam" id="PF00112">
    <property type="entry name" value="Peptidase_C1"/>
    <property type="match status" value="1"/>
</dbReference>
<feature type="chain" id="PRO_5021741337" description="Nurim" evidence="9">
    <location>
        <begin position="20"/>
        <end position="344"/>
    </location>
</feature>
<proteinExistence type="inferred from homology"/>
<dbReference type="AlphaFoldDB" id="A0A556VX59"/>
<reference evidence="11 12" key="1">
    <citation type="journal article" date="2019" name="Genome Biol. Evol.">
        <title>Whole-Genome Sequencing of the Giant Devil Catfish, Bagarius yarrelli.</title>
        <authorList>
            <person name="Jiang W."/>
            <person name="Lv Y."/>
            <person name="Cheng L."/>
            <person name="Yang K."/>
            <person name="Chao B."/>
            <person name="Wang X."/>
            <person name="Li Y."/>
            <person name="Pan X."/>
            <person name="You X."/>
            <person name="Zhang Y."/>
            <person name="Yang J."/>
            <person name="Li J."/>
            <person name="Zhang X."/>
            <person name="Liu S."/>
            <person name="Sun C."/>
            <person name="Yang J."/>
            <person name="Shi Q."/>
        </authorList>
    </citation>
    <scope>NUCLEOTIDE SEQUENCE [LARGE SCALE GENOMIC DNA]</scope>
    <source>
        <strain evidence="11">JWS20170419001</strain>
        <tissue evidence="11">Muscle</tissue>
    </source>
</reference>
<feature type="signal peptide" evidence="9">
    <location>
        <begin position="1"/>
        <end position="19"/>
    </location>
</feature>
<dbReference type="OrthoDB" id="10050858at2759"/>
<evidence type="ECO:0000256" key="3">
    <source>
        <dbReference type="ARBA" id="ARBA00013379"/>
    </source>
</evidence>
<dbReference type="GO" id="GO:0005637">
    <property type="term" value="C:nuclear inner membrane"/>
    <property type="evidence" value="ECO:0007669"/>
    <property type="project" value="UniProtKB-SubCell"/>
</dbReference>
<comment type="subcellular location">
    <subcellularLocation>
        <location evidence="1">Nucleus inner membrane</location>
        <topology evidence="1">Multi-pass membrane protein</topology>
    </subcellularLocation>
</comment>
<evidence type="ECO:0000256" key="7">
    <source>
        <dbReference type="ARBA" id="ARBA00031700"/>
    </source>
</evidence>
<evidence type="ECO:0000256" key="8">
    <source>
        <dbReference type="ARBA" id="ARBA00032957"/>
    </source>
</evidence>
<dbReference type="InterPro" id="IPR033580">
    <property type="entry name" value="Nurim-like"/>
</dbReference>
<dbReference type="EMBL" id="VCAZ01000416">
    <property type="protein sequence ID" value="TUP51214.1"/>
    <property type="molecule type" value="Genomic_DNA"/>
</dbReference>
<keyword evidence="12" id="KW-1185">Reference proteome</keyword>
<feature type="domain" description="Peptidase C1A papain C-terminal" evidence="10">
    <location>
        <begin position="15"/>
        <end position="188"/>
    </location>
</feature>
<protein>
    <recommendedName>
        <fullName evidence="3">Nurim</fullName>
    </recommendedName>
    <alternativeName>
        <fullName evidence="8">Nuclear envelope membrane protein</fullName>
    </alternativeName>
    <alternativeName>
        <fullName evidence="7">Nuclear rim protein</fullName>
    </alternativeName>
</protein>
<keyword evidence="6" id="KW-0472">Membrane</keyword>